<sequence>MESFNAKKLTFDSDSLSSDLDISMKPSTRTVINDLSTSEFCQPDMDLTDHINKLFPTEQSLSNLDNVILSVSKEIDDIDGELAELVESHGQIELDGNDSLIQIQTAMMELERKIRSIRSKTQSSELSVHEMTRDIKQLDVAKRNLTTSITTLHHLEILLSGVNSLSIWIPQKKYSDIASQLPAVLNVLEIFDDYLEIEQIKTLSQKVGDIKVELSDQLSTDLKNVFLKGILTQTTTDMCRIAAVLSNNVEEDFWKWFLNLQLSEYDVLFGESEVIAWITKIDERYAWYIKKLTDFEKLIQIKIFPPQWQMGRRLTKEFCDRTRLSLNKIMQRRRMEIDWKLLMHSINHTIMFETLICKRFPAIDGYNFEKCIWRLFDEYIDIFIAAQNKKLMEFLDECASKIRSGAEKPVRQENATSQPLVSSADMFLLLKKIITESSKLCADPDALLWKLVDIFKNCLQKYANECISTFLPKGSTWGSLSTTASLFQNFIRDDSSQRLSLDQQYFTCCLLSTADWCAETTIQLQDKLKQRLATVDFTSEIEIFYGIANKSLMILVNDIEVFYENIFQDMVKRDWSKIKSVGDESPFIVQLRNHLKETIPLIRDYFSDIRKYFAHFCLKLATQLVNKYLGVVYRCKPISVTGAEQLLLDTAALKSFLLGMLSTGSIVHVKPPTIYTTTVTKTLTKAEMVLKVVINPLKTNADFIDNYVKILPDSDSTELQKILDMRSMKRSEQIPLLNLYKATVEESMETHTLPNVHSLPTNLSATIGQVVGIAAENITDSSMRKLEKLVKKL</sequence>
<dbReference type="Proteomes" id="UP000095286">
    <property type="component" value="Unplaced"/>
</dbReference>
<dbReference type="WBParaSite" id="RSKR_0000206500.1">
    <property type="protein sequence ID" value="RSKR_0000206500.1"/>
    <property type="gene ID" value="RSKR_0000206500"/>
</dbReference>
<organism evidence="1 2">
    <name type="scientific">Rhabditophanes sp. KR3021</name>
    <dbReference type="NCBI Taxonomy" id="114890"/>
    <lineage>
        <taxon>Eukaryota</taxon>
        <taxon>Metazoa</taxon>
        <taxon>Ecdysozoa</taxon>
        <taxon>Nematoda</taxon>
        <taxon>Chromadorea</taxon>
        <taxon>Rhabditida</taxon>
        <taxon>Tylenchina</taxon>
        <taxon>Panagrolaimomorpha</taxon>
        <taxon>Strongyloidoidea</taxon>
        <taxon>Alloionematidae</taxon>
        <taxon>Rhabditophanes</taxon>
    </lineage>
</organism>
<reference evidence="2" key="1">
    <citation type="submission" date="2016-11" db="UniProtKB">
        <authorList>
            <consortium name="WormBaseParasite"/>
        </authorList>
    </citation>
    <scope>IDENTIFICATION</scope>
    <source>
        <strain evidence="2">KR3021</strain>
    </source>
</reference>
<evidence type="ECO:0000313" key="2">
    <source>
        <dbReference type="WBParaSite" id="RSKR_0000206500.1"/>
    </source>
</evidence>
<name>A0AC35TLR8_9BILA</name>
<protein>
    <submittedName>
        <fullName evidence="2">Vacuolar protein sorting-associated protein 53 homolog</fullName>
    </submittedName>
</protein>
<evidence type="ECO:0000313" key="1">
    <source>
        <dbReference type="Proteomes" id="UP000095286"/>
    </source>
</evidence>
<accession>A0AC35TLR8</accession>
<proteinExistence type="predicted"/>